<dbReference type="AlphaFoldDB" id="A0AAU7NZI2"/>
<evidence type="ECO:0000256" key="11">
    <source>
        <dbReference type="ARBA" id="ARBA00038856"/>
    </source>
</evidence>
<keyword evidence="19" id="KW-1185">Reference proteome</keyword>
<proteinExistence type="inferred from homology"/>
<dbReference type="SUPFAM" id="SSF51905">
    <property type="entry name" value="FAD/NAD(P)-binding domain"/>
    <property type="match status" value="1"/>
</dbReference>
<dbReference type="Gene3D" id="3.50.50.60">
    <property type="entry name" value="FAD/NAD(P)-binding domain"/>
    <property type="match status" value="3"/>
</dbReference>
<dbReference type="EC" id="5.3.3.1" evidence="11"/>
<gene>
    <name evidence="18" type="ORF">Q9L42_009560</name>
</gene>
<dbReference type="InterPro" id="IPR052542">
    <property type="entry name" value="Cholesterol_Oxidase"/>
</dbReference>
<evidence type="ECO:0000256" key="10">
    <source>
        <dbReference type="ARBA" id="ARBA00023235"/>
    </source>
</evidence>
<comment type="pathway">
    <text evidence="12">Steroid metabolism; cholesterol degradation.</text>
</comment>
<dbReference type="InterPro" id="IPR007867">
    <property type="entry name" value="GMC_OxRtase_C"/>
</dbReference>
<dbReference type="Pfam" id="PF00732">
    <property type="entry name" value="GMC_oxred_N"/>
    <property type="match status" value="1"/>
</dbReference>
<evidence type="ECO:0000256" key="1">
    <source>
        <dbReference type="ARBA" id="ARBA00001974"/>
    </source>
</evidence>
<protein>
    <recommendedName>
        <fullName evidence="14">Cholesterol oxidase</fullName>
        <ecNumber evidence="13">1.1.3.6</ecNumber>
        <ecNumber evidence="11">5.3.3.1</ecNumber>
    </recommendedName>
    <alternativeName>
        <fullName evidence="15">Cholesterol isomerase</fullName>
    </alternativeName>
</protein>
<keyword evidence="7" id="KW-0443">Lipid metabolism</keyword>
<evidence type="ECO:0000256" key="2">
    <source>
        <dbReference type="ARBA" id="ARBA00010790"/>
    </source>
</evidence>
<evidence type="ECO:0000256" key="5">
    <source>
        <dbReference type="ARBA" id="ARBA00022827"/>
    </source>
</evidence>
<sequence length="599" mass="66922">MVSKNLDYEAVVVGSGFGGSINFCRLAQKWGDKVLLLERGKRYPMGSFPRTPHQMRDNFWNVEGDAVKRPRHIRKRNLRGMFDIRTFHKIDAVFSAALGGGSLIYANVFLEPPEHVFEQGWPKALNKSLLSPYYRVAQEVLGARPIPSWEQNPRRRIVRTELFQEFAKNENRTSTLADICVFFGNDYSYKGKSEALPIGQQEPNRYGALQTSCVYCGECDVGCNTHSKNTLDLNYLHVGETQHGGKILTECLVDKIVPLNAEGEDDSAADGTNGYRIVFNDLEKDETLQVTTQRVIISAGTFGSNELLFRCRDVHKTLPNLSQKLGHWFSGNGDFLSFVAEGQKPADPNYGPVITQYTDYNLYSDFKRNQAFIFEDAAYPGFAAWYIEGFYPMGWIRKALRTLKIAWDWLKKGLSTGSWTGMLGSAFHQLLKGDISYKSSVLLCMGLDHGDGKLSLNKQGRIDLHWPQSTSMALYQAILDTGKRFQEFVKGRCFIPLPTWGWPVFRNITSFFPYRHNITVHPLGGCIIADSPDQGVVSGNPQNRGEAFGYKGLYVADGSILPSAVGSNPIATISATAEWIAEGITGIKPNADLGINDQQ</sequence>
<dbReference type="GO" id="GO:0008203">
    <property type="term" value="P:cholesterol metabolic process"/>
    <property type="evidence" value="ECO:0007669"/>
    <property type="project" value="UniProtKB-KW"/>
</dbReference>
<dbReference type="Proteomes" id="UP001225378">
    <property type="component" value="Chromosome"/>
</dbReference>
<evidence type="ECO:0000256" key="12">
    <source>
        <dbReference type="ARBA" id="ARBA00049645"/>
    </source>
</evidence>
<keyword evidence="8" id="KW-1207">Sterol metabolism</keyword>
<keyword evidence="6" id="KW-0560">Oxidoreductase</keyword>
<evidence type="ECO:0000256" key="4">
    <source>
        <dbReference type="ARBA" id="ARBA00022630"/>
    </source>
</evidence>
<dbReference type="KEGG" id="mech:Q9L42_009560"/>
<evidence type="ECO:0000313" key="19">
    <source>
        <dbReference type="Proteomes" id="UP001225378"/>
    </source>
</evidence>
<dbReference type="PANTHER" id="PTHR47470:SF1">
    <property type="entry name" value="FAD-DEPENDENT OXIDOREDUCTASE 2 FAD BINDING DOMAIN-CONTAINING PROTEIN"/>
    <property type="match status" value="1"/>
</dbReference>
<accession>A0AAU7NZI2</accession>
<dbReference type="PANTHER" id="PTHR47470">
    <property type="entry name" value="CHOLESTEROL OXIDASE"/>
    <property type="match status" value="1"/>
</dbReference>
<dbReference type="GO" id="GO:0004769">
    <property type="term" value="F:steroid Delta-isomerase activity"/>
    <property type="evidence" value="ECO:0007669"/>
    <property type="project" value="UniProtKB-EC"/>
</dbReference>
<dbReference type="GO" id="GO:0050660">
    <property type="term" value="F:flavin adenine dinucleotide binding"/>
    <property type="evidence" value="ECO:0007669"/>
    <property type="project" value="InterPro"/>
</dbReference>
<dbReference type="EC" id="1.1.3.6" evidence="13"/>
<organism evidence="18 19">
    <name type="scientific">Methylomarinum roseum</name>
    <dbReference type="NCBI Taxonomy" id="3067653"/>
    <lineage>
        <taxon>Bacteria</taxon>
        <taxon>Pseudomonadati</taxon>
        <taxon>Pseudomonadota</taxon>
        <taxon>Gammaproteobacteria</taxon>
        <taxon>Methylococcales</taxon>
        <taxon>Methylococcaceae</taxon>
        <taxon>Methylomarinum</taxon>
    </lineage>
</organism>
<comment type="cofactor">
    <cofactor evidence="1">
        <name>FAD</name>
        <dbReference type="ChEBI" id="CHEBI:57692"/>
    </cofactor>
</comment>
<name>A0AAU7NZI2_9GAMM</name>
<keyword evidence="4" id="KW-0285">Flavoprotein</keyword>
<evidence type="ECO:0000256" key="15">
    <source>
        <dbReference type="ARBA" id="ARBA00049778"/>
    </source>
</evidence>
<keyword evidence="3" id="KW-0153">Cholesterol metabolism</keyword>
<feature type="domain" description="Glucose-methanol-choline oxidoreductase C-terminal" evidence="17">
    <location>
        <begin position="516"/>
        <end position="577"/>
    </location>
</feature>
<comment type="similarity">
    <text evidence="2">Belongs to the GMC oxidoreductase family.</text>
</comment>
<keyword evidence="9" id="KW-0753">Steroid metabolism</keyword>
<dbReference type="Pfam" id="PF05199">
    <property type="entry name" value="GMC_oxred_C"/>
    <property type="match status" value="1"/>
</dbReference>
<evidence type="ECO:0000256" key="9">
    <source>
        <dbReference type="ARBA" id="ARBA00023221"/>
    </source>
</evidence>
<evidence type="ECO:0000256" key="13">
    <source>
        <dbReference type="ARBA" id="ARBA00049723"/>
    </source>
</evidence>
<dbReference type="RefSeq" id="WP_349432687.1">
    <property type="nucleotide sequence ID" value="NZ_CP157743.1"/>
</dbReference>
<evidence type="ECO:0000259" key="16">
    <source>
        <dbReference type="Pfam" id="PF00732"/>
    </source>
</evidence>
<evidence type="ECO:0000313" key="18">
    <source>
        <dbReference type="EMBL" id="XBS22355.1"/>
    </source>
</evidence>
<keyword evidence="10" id="KW-0413">Isomerase</keyword>
<evidence type="ECO:0000256" key="14">
    <source>
        <dbReference type="ARBA" id="ARBA00049744"/>
    </source>
</evidence>
<evidence type="ECO:0000256" key="3">
    <source>
        <dbReference type="ARBA" id="ARBA00022548"/>
    </source>
</evidence>
<dbReference type="InterPro" id="IPR000172">
    <property type="entry name" value="GMC_OxRdtase_N"/>
</dbReference>
<dbReference type="GO" id="GO:0016995">
    <property type="term" value="F:cholesterol oxidase activity"/>
    <property type="evidence" value="ECO:0007669"/>
    <property type="project" value="UniProtKB-EC"/>
</dbReference>
<reference evidence="18 19" key="1">
    <citation type="journal article" date="2024" name="Microbiology">
        <title>Methylomarinum rosea sp. nov., a novel halophilic methanotrophic bacterium from the hypersaline Lake Elton.</title>
        <authorList>
            <person name="Suleimanov R.Z."/>
            <person name="Oshkin I.Y."/>
            <person name="Danilova O.V."/>
            <person name="Suzina N.E."/>
            <person name="Dedysh S.N."/>
        </authorList>
    </citation>
    <scope>NUCLEOTIDE SEQUENCE [LARGE SCALE GENOMIC DNA]</scope>
    <source>
        <strain evidence="18 19">Ch1-1</strain>
    </source>
</reference>
<feature type="domain" description="Glucose-methanol-choline oxidoreductase N-terminal" evidence="16">
    <location>
        <begin position="212"/>
        <end position="309"/>
    </location>
</feature>
<keyword evidence="5" id="KW-0274">FAD</keyword>
<dbReference type="EMBL" id="CP157743">
    <property type="protein sequence ID" value="XBS22355.1"/>
    <property type="molecule type" value="Genomic_DNA"/>
</dbReference>
<evidence type="ECO:0000256" key="6">
    <source>
        <dbReference type="ARBA" id="ARBA00023002"/>
    </source>
</evidence>
<evidence type="ECO:0000256" key="7">
    <source>
        <dbReference type="ARBA" id="ARBA00023098"/>
    </source>
</evidence>
<dbReference type="InterPro" id="IPR036188">
    <property type="entry name" value="FAD/NAD-bd_sf"/>
</dbReference>
<evidence type="ECO:0000256" key="8">
    <source>
        <dbReference type="ARBA" id="ARBA00023166"/>
    </source>
</evidence>
<evidence type="ECO:0000259" key="17">
    <source>
        <dbReference type="Pfam" id="PF05199"/>
    </source>
</evidence>